<dbReference type="SUPFAM" id="SSF51905">
    <property type="entry name" value="FAD/NAD(P)-binding domain"/>
    <property type="match status" value="2"/>
</dbReference>
<dbReference type="PRINTS" id="PR00368">
    <property type="entry name" value="FADPNR"/>
</dbReference>
<dbReference type="Pfam" id="PF07992">
    <property type="entry name" value="Pyr_redox_2"/>
    <property type="match status" value="1"/>
</dbReference>
<proteinExistence type="inferred from homology"/>
<keyword evidence="4" id="KW-0274">FAD</keyword>
<dbReference type="Pfam" id="PF02852">
    <property type="entry name" value="Pyr_redox_dim"/>
    <property type="match status" value="1"/>
</dbReference>
<comment type="cofactor">
    <cofactor evidence="1">
        <name>FAD</name>
        <dbReference type="ChEBI" id="CHEBI:57692"/>
    </cofactor>
</comment>
<dbReference type="GO" id="GO:0050451">
    <property type="term" value="F:CoA-disulfide reductase (NADPH) activity"/>
    <property type="evidence" value="ECO:0007669"/>
    <property type="project" value="UniProtKB-EC"/>
</dbReference>
<evidence type="ECO:0000256" key="5">
    <source>
        <dbReference type="ARBA" id="ARBA00023002"/>
    </source>
</evidence>
<dbReference type="InterPro" id="IPR050260">
    <property type="entry name" value="FAD-bd_OxRdtase"/>
</dbReference>
<dbReference type="RefSeq" id="WP_390292713.1">
    <property type="nucleotide sequence ID" value="NZ_JBHSFU010000002.1"/>
</dbReference>
<feature type="domain" description="Pyridine nucleotide-disulphide oxidoreductase dimerisation" evidence="7">
    <location>
        <begin position="327"/>
        <end position="428"/>
    </location>
</feature>
<evidence type="ECO:0000256" key="1">
    <source>
        <dbReference type="ARBA" id="ARBA00001974"/>
    </source>
</evidence>
<sequence>MAKKIVVVGGVGGGSTVAAQIRRMDQEAEITLFDKGGYIAFSNCGMPYYVGGTVRKREHLLRDTNDFAKKYNVDVRTHTEVISIEREKKRVSHKKNDEVFHEPYDKLILSPGASAVKPPLDGLNPDRTFSLHTIPDMDAIYSHIEKIKPKTCAIIGAGFIGLEMVENLTAIGINCTVIDRSSQVMKLVDEDMAGIIQDHLKAKNIELRLNDGLESFKNNGATLMLNSGKVIQADMTILAIGIKPNTELANGSSLELGETGAIRVNEYMQTNDPDIYALGDVVETPDYLTGTPRHVALAWPAHRQAYIIANHLTGSEIAYKGTQGSAIFKVFDLSVAVTGYNQAALDELDIRYKEVSHEALSRAGYYPGAEKVCIKVIFDAKDGRIYGAQVIGEDGVHKRLAVIATAMKGGLSVIDLAELELAYAPPYSTPKDPVNVIGYKAAKILGKE</sequence>
<keyword evidence="5 9" id="KW-0560">Oxidoreductase</keyword>
<evidence type="ECO:0000313" key="9">
    <source>
        <dbReference type="EMBL" id="MFC4556783.1"/>
    </source>
</evidence>
<dbReference type="Proteomes" id="UP001595989">
    <property type="component" value="Unassembled WGS sequence"/>
</dbReference>
<dbReference type="InterPro" id="IPR016156">
    <property type="entry name" value="FAD/NAD-linked_Rdtase_dimer_sf"/>
</dbReference>
<accession>A0ABV9DG16</accession>
<protein>
    <submittedName>
        <fullName evidence="9">CoA-disulfide reductase</fullName>
        <ecNumber evidence="9">1.8.1.14</ecNumber>
    </submittedName>
</protein>
<keyword evidence="3" id="KW-0285">Flavoprotein</keyword>
<dbReference type="PANTHER" id="PTHR43429:SF1">
    <property type="entry name" value="NAD(P)H SULFUR OXIDOREDUCTASE (COA-DEPENDENT)"/>
    <property type="match status" value="1"/>
</dbReference>
<keyword evidence="10" id="KW-1185">Reference proteome</keyword>
<organism evidence="9 10">
    <name type="scientific">Virgibacillus kekensis</name>
    <dbReference type="NCBI Taxonomy" id="202261"/>
    <lineage>
        <taxon>Bacteria</taxon>
        <taxon>Bacillati</taxon>
        <taxon>Bacillota</taxon>
        <taxon>Bacilli</taxon>
        <taxon>Bacillales</taxon>
        <taxon>Bacillaceae</taxon>
        <taxon>Virgibacillus</taxon>
    </lineage>
</organism>
<evidence type="ECO:0000313" key="10">
    <source>
        <dbReference type="Proteomes" id="UP001595989"/>
    </source>
</evidence>
<name>A0ABV9DG16_9BACI</name>
<evidence type="ECO:0000256" key="4">
    <source>
        <dbReference type="ARBA" id="ARBA00022827"/>
    </source>
</evidence>
<reference evidence="10" key="1">
    <citation type="journal article" date="2019" name="Int. J. Syst. Evol. Microbiol.">
        <title>The Global Catalogue of Microorganisms (GCM) 10K type strain sequencing project: providing services to taxonomists for standard genome sequencing and annotation.</title>
        <authorList>
            <consortium name="The Broad Institute Genomics Platform"/>
            <consortium name="The Broad Institute Genome Sequencing Center for Infectious Disease"/>
            <person name="Wu L."/>
            <person name="Ma J."/>
        </authorList>
    </citation>
    <scope>NUCLEOTIDE SEQUENCE [LARGE SCALE GENOMIC DNA]</scope>
    <source>
        <strain evidence="10">CGMCC 4.7426</strain>
    </source>
</reference>
<evidence type="ECO:0000256" key="3">
    <source>
        <dbReference type="ARBA" id="ARBA00022630"/>
    </source>
</evidence>
<dbReference type="EMBL" id="JBHSFU010000002">
    <property type="protein sequence ID" value="MFC4556783.1"/>
    <property type="molecule type" value="Genomic_DNA"/>
</dbReference>
<dbReference type="SUPFAM" id="SSF55424">
    <property type="entry name" value="FAD/NAD-linked reductases, dimerisation (C-terminal) domain"/>
    <property type="match status" value="1"/>
</dbReference>
<dbReference type="NCBIfam" id="NF010037">
    <property type="entry name" value="PRK13512.1"/>
    <property type="match status" value="1"/>
</dbReference>
<keyword evidence="6" id="KW-0676">Redox-active center</keyword>
<dbReference type="InterPro" id="IPR036188">
    <property type="entry name" value="FAD/NAD-bd_sf"/>
</dbReference>
<feature type="domain" description="FAD/NAD(P)-binding" evidence="8">
    <location>
        <begin position="4"/>
        <end position="297"/>
    </location>
</feature>
<evidence type="ECO:0000259" key="7">
    <source>
        <dbReference type="Pfam" id="PF02852"/>
    </source>
</evidence>
<dbReference type="Gene3D" id="3.50.50.60">
    <property type="entry name" value="FAD/NAD(P)-binding domain"/>
    <property type="match status" value="2"/>
</dbReference>
<dbReference type="EC" id="1.8.1.14" evidence="9"/>
<dbReference type="InterPro" id="IPR004099">
    <property type="entry name" value="Pyr_nucl-diS_OxRdtase_dimer"/>
</dbReference>
<dbReference type="PRINTS" id="PR00411">
    <property type="entry name" value="PNDRDTASEI"/>
</dbReference>
<evidence type="ECO:0000256" key="6">
    <source>
        <dbReference type="ARBA" id="ARBA00023284"/>
    </source>
</evidence>
<dbReference type="PANTHER" id="PTHR43429">
    <property type="entry name" value="PYRIDINE NUCLEOTIDE-DISULFIDE OXIDOREDUCTASE DOMAIN-CONTAINING"/>
    <property type="match status" value="1"/>
</dbReference>
<comment type="similarity">
    <text evidence="2">Belongs to the class-III pyridine nucleotide-disulfide oxidoreductase family.</text>
</comment>
<comment type="caution">
    <text evidence="9">The sequence shown here is derived from an EMBL/GenBank/DDBJ whole genome shotgun (WGS) entry which is preliminary data.</text>
</comment>
<gene>
    <name evidence="9" type="ORF">ACFO3D_01005</name>
</gene>
<dbReference type="InterPro" id="IPR023753">
    <property type="entry name" value="FAD/NAD-binding_dom"/>
</dbReference>
<evidence type="ECO:0000259" key="8">
    <source>
        <dbReference type="Pfam" id="PF07992"/>
    </source>
</evidence>
<evidence type="ECO:0000256" key="2">
    <source>
        <dbReference type="ARBA" id="ARBA00009130"/>
    </source>
</evidence>